<dbReference type="InterPro" id="IPR043128">
    <property type="entry name" value="Rev_trsase/Diguanyl_cyclase"/>
</dbReference>
<dbReference type="Gene3D" id="3.30.70.270">
    <property type="match status" value="1"/>
</dbReference>
<dbReference type="Pfam" id="PF08284">
    <property type="entry name" value="RVP_2"/>
    <property type="match status" value="1"/>
</dbReference>
<name>A0A087G2J4_ARAAL</name>
<dbReference type="OMA" id="HIEEVAC"/>
<dbReference type="Proteomes" id="UP000029120">
    <property type="component" value="Unassembled WGS sequence"/>
</dbReference>
<dbReference type="Gramene" id="KFK24096">
    <property type="protein sequence ID" value="KFK24096"/>
    <property type="gene ID" value="AALP_AAs58075U000100"/>
</dbReference>
<feature type="non-terminal residue" evidence="1">
    <location>
        <position position="1"/>
    </location>
</feature>
<dbReference type="PANTHER" id="PTHR15503:SF22">
    <property type="entry name" value="TRANSPOSON TY3-I GAG POLYPROTEIN"/>
    <property type="match status" value="1"/>
</dbReference>
<feature type="non-terminal residue" evidence="1">
    <location>
        <position position="378"/>
    </location>
</feature>
<keyword evidence="2" id="KW-1185">Reference proteome</keyword>
<gene>
    <name evidence="1" type="ORF">AALP_AAs58075U000100</name>
</gene>
<dbReference type="EMBL" id="KL972126">
    <property type="protein sequence ID" value="KFK24096.1"/>
    <property type="molecule type" value="Genomic_DNA"/>
</dbReference>
<dbReference type="eggNOG" id="KOG0017">
    <property type="taxonomic scope" value="Eukaryota"/>
</dbReference>
<dbReference type="AlphaFoldDB" id="A0A087G2J4"/>
<evidence type="ECO:0000313" key="2">
    <source>
        <dbReference type="Proteomes" id="UP000029120"/>
    </source>
</evidence>
<dbReference type="CDD" id="cd00303">
    <property type="entry name" value="retropepsin_like"/>
    <property type="match status" value="1"/>
</dbReference>
<dbReference type="PANTHER" id="PTHR15503">
    <property type="entry name" value="LDOC1 RELATED"/>
    <property type="match status" value="1"/>
</dbReference>
<dbReference type="InterPro" id="IPR043502">
    <property type="entry name" value="DNA/RNA_pol_sf"/>
</dbReference>
<dbReference type="CDD" id="cd01647">
    <property type="entry name" value="RT_LTR"/>
    <property type="match status" value="1"/>
</dbReference>
<sequence>RLSPAEYEEKKRKGLCFKCDEKYFVGHNCMNKELRVMLVVNGCEIELNEDGEESMAGEELEEEQKEFMELSLQSFLGISSPTTTKVRGLIGRTEIIIMLDSGATHNFISPDVVKKTKLRPQKNNSYEISLGTGITVQSLGSLGVCKAVKFLMQEWEFQADFISLELGNADIILGIQWLRTLGKCQVDWETHEISFIHKGGMITIHGDHSLHTPQRSSKAVLQNMEESDESNSMMEWKKHEVLQGIHPHIEVLLEEFGGVFAEPTGLPPLRGREHAIHLVKGANPISVRPYRYPHIHKEEMEKQVKNMLDSGIIRPSHSPFSSPVLLVKKKDNSWRFCVDYRALNRVTVMDKFPIPVIDQLLDELHGAKIFSKLDLRAG</sequence>
<accession>A0A087G2J4</accession>
<dbReference type="InterPro" id="IPR032567">
    <property type="entry name" value="RTL1-rel"/>
</dbReference>
<dbReference type="OrthoDB" id="1112954at2759"/>
<dbReference type="SUPFAM" id="SSF50630">
    <property type="entry name" value="Acid proteases"/>
    <property type="match status" value="1"/>
</dbReference>
<evidence type="ECO:0000313" key="1">
    <source>
        <dbReference type="EMBL" id="KFK24096.1"/>
    </source>
</evidence>
<dbReference type="Gene3D" id="3.10.10.10">
    <property type="entry name" value="HIV Type 1 Reverse Transcriptase, subunit A, domain 1"/>
    <property type="match status" value="1"/>
</dbReference>
<dbReference type="SUPFAM" id="SSF56672">
    <property type="entry name" value="DNA/RNA polymerases"/>
    <property type="match status" value="1"/>
</dbReference>
<reference evidence="2" key="1">
    <citation type="journal article" date="2015" name="Nat. Plants">
        <title>Genome expansion of Arabis alpina linked with retrotransposition and reduced symmetric DNA methylation.</title>
        <authorList>
            <person name="Willing E.M."/>
            <person name="Rawat V."/>
            <person name="Mandakova T."/>
            <person name="Maumus F."/>
            <person name="James G.V."/>
            <person name="Nordstroem K.J."/>
            <person name="Becker C."/>
            <person name="Warthmann N."/>
            <person name="Chica C."/>
            <person name="Szarzynska B."/>
            <person name="Zytnicki M."/>
            <person name="Albani M.C."/>
            <person name="Kiefer C."/>
            <person name="Bergonzi S."/>
            <person name="Castaings L."/>
            <person name="Mateos J.L."/>
            <person name="Berns M.C."/>
            <person name="Bujdoso N."/>
            <person name="Piofczyk T."/>
            <person name="de Lorenzo L."/>
            <person name="Barrero-Sicilia C."/>
            <person name="Mateos I."/>
            <person name="Piednoel M."/>
            <person name="Hagmann J."/>
            <person name="Chen-Min-Tao R."/>
            <person name="Iglesias-Fernandez R."/>
            <person name="Schuster S.C."/>
            <person name="Alonso-Blanco C."/>
            <person name="Roudier F."/>
            <person name="Carbonero P."/>
            <person name="Paz-Ares J."/>
            <person name="Davis S.J."/>
            <person name="Pecinka A."/>
            <person name="Quesneville H."/>
            <person name="Colot V."/>
            <person name="Lysak M.A."/>
            <person name="Weigel D."/>
            <person name="Coupland G."/>
            <person name="Schneeberger K."/>
        </authorList>
    </citation>
    <scope>NUCLEOTIDE SEQUENCE [LARGE SCALE GENOMIC DNA]</scope>
    <source>
        <strain evidence="2">cv. Pajares</strain>
    </source>
</reference>
<protein>
    <recommendedName>
        <fullName evidence="3">Peptidase A2 domain-containing protein</fullName>
    </recommendedName>
</protein>
<dbReference type="FunFam" id="3.10.10.10:FF:000002">
    <property type="entry name" value="Retrovirus-related Pol polyprotein from transposon 17.6-like protein"/>
    <property type="match status" value="1"/>
</dbReference>
<dbReference type="InterPro" id="IPR021109">
    <property type="entry name" value="Peptidase_aspartic_dom_sf"/>
</dbReference>
<evidence type="ECO:0008006" key="3">
    <source>
        <dbReference type="Google" id="ProtNLM"/>
    </source>
</evidence>
<dbReference type="Gene3D" id="2.40.70.10">
    <property type="entry name" value="Acid Proteases"/>
    <property type="match status" value="1"/>
</dbReference>
<proteinExistence type="predicted"/>
<organism evidence="1 2">
    <name type="scientific">Arabis alpina</name>
    <name type="common">Alpine rock-cress</name>
    <dbReference type="NCBI Taxonomy" id="50452"/>
    <lineage>
        <taxon>Eukaryota</taxon>
        <taxon>Viridiplantae</taxon>
        <taxon>Streptophyta</taxon>
        <taxon>Embryophyta</taxon>
        <taxon>Tracheophyta</taxon>
        <taxon>Spermatophyta</taxon>
        <taxon>Magnoliopsida</taxon>
        <taxon>eudicotyledons</taxon>
        <taxon>Gunneridae</taxon>
        <taxon>Pentapetalae</taxon>
        <taxon>rosids</taxon>
        <taxon>malvids</taxon>
        <taxon>Brassicales</taxon>
        <taxon>Brassicaceae</taxon>
        <taxon>Arabideae</taxon>
        <taxon>Arabis</taxon>
    </lineage>
</organism>